<name>A0A261G8Q2_9BIFI</name>
<dbReference type="Gene3D" id="2.40.100.10">
    <property type="entry name" value="Cyclophilin-like"/>
    <property type="match status" value="1"/>
</dbReference>
<dbReference type="OrthoDB" id="5809921at2"/>
<dbReference type="InterPro" id="IPR029000">
    <property type="entry name" value="Cyclophilin-like_dom_sf"/>
</dbReference>
<dbReference type="Proteomes" id="UP000216451">
    <property type="component" value="Unassembled WGS sequence"/>
</dbReference>
<keyword evidence="4" id="KW-1185">Reference proteome</keyword>
<dbReference type="AlphaFoldDB" id="A0A261G8Q2"/>
<sequence length="350" mass="38890">MRGFSIYVSNPLGAATHEYLVHMAQAGFTGVFTSLHIPEDDPKLLRSRLTLLAGWCKDSNLELVADVSDTGLNRMGWSLNEPTAILETGITGLRIDDGIDLSEVASLSHAMPVALNASTISQHDIDTLRKSHADFDHLEAWHNYYPRPETGLDRDWYRAKNEWFHNLGLKTMGFVSGDGELRAPLFEHLPTLEIHREWNPLAAALDLERTQTDRIYIADNTITDEALHAFTQYFESGTIGLRLGAVPSELTAMVWHNRPDVARDVVRLMESRRLQVLPVAPCAASAEPRPTGTLTLDNADYGRYAGELQITRRDLPPDSRVQVLGRVIEADRSLLPFIGAGTGITLMQGE</sequence>
<feature type="domain" description="6-phospho-N-acetylmuramidase N-terminal" evidence="2">
    <location>
        <begin position="3"/>
        <end position="231"/>
    </location>
</feature>
<reference evidence="3 4" key="1">
    <citation type="journal article" date="2017" name="BMC Genomics">
        <title>Comparative genomic and phylogenomic analyses of the Bifidobacteriaceae family.</title>
        <authorList>
            <person name="Lugli G.A."/>
            <person name="Milani C."/>
            <person name="Turroni F."/>
            <person name="Duranti S."/>
            <person name="Mancabelli L."/>
            <person name="Mangifesta M."/>
            <person name="Ferrario C."/>
            <person name="Modesto M."/>
            <person name="Mattarelli P."/>
            <person name="Jiri K."/>
            <person name="van Sinderen D."/>
            <person name="Ventura M."/>
        </authorList>
    </citation>
    <scope>NUCLEOTIDE SEQUENCE [LARGE SCALE GENOMIC DNA]</scope>
    <source>
        <strain evidence="3 4">LMG 28769</strain>
    </source>
</reference>
<evidence type="ECO:0000259" key="2">
    <source>
        <dbReference type="Pfam" id="PF19200"/>
    </source>
</evidence>
<dbReference type="InterPro" id="IPR013785">
    <property type="entry name" value="Aldolase_TIM"/>
</dbReference>
<dbReference type="RefSeq" id="WP_158215629.1">
    <property type="nucleotide sequence ID" value="NZ_JBDNSG010000024.1"/>
</dbReference>
<protein>
    <submittedName>
        <fullName evidence="3">Outer surface protein</fullName>
    </submittedName>
</protein>
<evidence type="ECO:0000313" key="4">
    <source>
        <dbReference type="Proteomes" id="UP000216451"/>
    </source>
</evidence>
<comment type="caution">
    <text evidence="3">The sequence shown here is derived from an EMBL/GenBank/DDBJ whole genome shotgun (WGS) entry which is preliminary data.</text>
</comment>
<dbReference type="PANTHER" id="PTHR38435">
    <property type="match status" value="1"/>
</dbReference>
<accession>A0A261G8Q2</accession>
<dbReference type="SUPFAM" id="SSF50891">
    <property type="entry name" value="Cyclophilin-like"/>
    <property type="match status" value="1"/>
</dbReference>
<dbReference type="Pfam" id="PF19200">
    <property type="entry name" value="MupG_N"/>
    <property type="match status" value="1"/>
</dbReference>
<dbReference type="EMBL" id="MWXA01000004">
    <property type="protein sequence ID" value="OZG67583.1"/>
    <property type="molecule type" value="Genomic_DNA"/>
</dbReference>
<organism evidence="3 4">
    <name type="scientific">Bifidobacterium aquikefiri</name>
    <dbReference type="NCBI Taxonomy" id="1653207"/>
    <lineage>
        <taxon>Bacteria</taxon>
        <taxon>Bacillati</taxon>
        <taxon>Actinomycetota</taxon>
        <taxon>Actinomycetes</taxon>
        <taxon>Bifidobacteriales</taxon>
        <taxon>Bifidobacteriaceae</taxon>
        <taxon>Bifidobacterium</taxon>
    </lineage>
</organism>
<feature type="domain" description="6-phospho-N-acetylmuramidase C-terminal" evidence="1">
    <location>
        <begin position="252"/>
        <end position="343"/>
    </location>
</feature>
<evidence type="ECO:0000313" key="3">
    <source>
        <dbReference type="EMBL" id="OZG67583.1"/>
    </source>
</evidence>
<dbReference type="InterPro" id="IPR017853">
    <property type="entry name" value="GH"/>
</dbReference>
<gene>
    <name evidence="3" type="ORF">BAQU_0675</name>
</gene>
<evidence type="ECO:0000259" key="1">
    <source>
        <dbReference type="Pfam" id="PF05913"/>
    </source>
</evidence>
<dbReference type="PANTHER" id="PTHR38435:SF2">
    <property type="entry name" value="DUF871 DOMAIN-CONTAINING PROTEIN"/>
    <property type="match status" value="1"/>
</dbReference>
<proteinExistence type="predicted"/>
<dbReference type="SUPFAM" id="SSF51445">
    <property type="entry name" value="(Trans)glycosidases"/>
    <property type="match status" value="1"/>
</dbReference>
<dbReference type="InterPro" id="IPR008589">
    <property type="entry name" value="MupG"/>
</dbReference>
<dbReference type="Gene3D" id="3.20.20.70">
    <property type="entry name" value="Aldolase class I"/>
    <property type="match status" value="1"/>
</dbReference>
<dbReference type="Pfam" id="PF05913">
    <property type="entry name" value="MupG_C"/>
    <property type="match status" value="1"/>
</dbReference>
<dbReference type="InterPro" id="IPR043894">
    <property type="entry name" value="MupG_C"/>
</dbReference>
<dbReference type="GeneID" id="98295346"/>
<dbReference type="InterPro" id="IPR043797">
    <property type="entry name" value="MupG_N"/>
</dbReference>